<comment type="caution">
    <text evidence="4">Lacks conserved residue(s) required for the propagation of feature annotation.</text>
</comment>
<comment type="similarity">
    <text evidence="4">Belongs to the Maf family.</text>
</comment>
<dbReference type="GO" id="GO:0047429">
    <property type="term" value="F:nucleoside triphosphate diphosphatase activity"/>
    <property type="evidence" value="ECO:0007669"/>
    <property type="project" value="UniProtKB-EC"/>
</dbReference>
<comment type="catalytic activity">
    <reaction evidence="4">
        <text>a ribonucleoside 5'-triphosphate + H2O = a ribonucleoside 5'-phosphate + diphosphate + H(+)</text>
        <dbReference type="Rhea" id="RHEA:23996"/>
        <dbReference type="ChEBI" id="CHEBI:15377"/>
        <dbReference type="ChEBI" id="CHEBI:15378"/>
        <dbReference type="ChEBI" id="CHEBI:33019"/>
        <dbReference type="ChEBI" id="CHEBI:58043"/>
        <dbReference type="ChEBI" id="CHEBI:61557"/>
        <dbReference type="EC" id="3.6.1.9"/>
    </reaction>
</comment>
<organism evidence="5 6">
    <name type="scientific">Litoreibacter roseus</name>
    <dbReference type="NCBI Taxonomy" id="2601869"/>
    <lineage>
        <taxon>Bacteria</taxon>
        <taxon>Pseudomonadati</taxon>
        <taxon>Pseudomonadota</taxon>
        <taxon>Alphaproteobacteria</taxon>
        <taxon>Rhodobacterales</taxon>
        <taxon>Roseobacteraceae</taxon>
        <taxon>Litoreibacter</taxon>
    </lineage>
</organism>
<sequence>MQSLLAEGSSPRDVADVLAEHKARKISTSHPEDLVLGCDQVLAFQNRLFLKPETEDMAVEQLMELQGLTHRLLSAAVVYRNGMPVWRSIGEADLTMHDMSKTQIQRYVSENWTDIKSCVGAYQVEAAGVRLFSEIKGDYFSVLGLPLLQILGYLRTIGWFEP</sequence>
<proteinExistence type="inferred from homology"/>
<dbReference type="EC" id="3.6.1.9" evidence="4"/>
<dbReference type="AlphaFoldDB" id="A0A6N6JDZ3"/>
<protein>
    <recommendedName>
        <fullName evidence="4">Nucleoside triphosphate pyrophosphatase</fullName>
        <ecNumber evidence="4">3.6.1.9</ecNumber>
    </recommendedName>
    <alternativeName>
        <fullName evidence="4">Nucleotide pyrophosphatase</fullName>
        <shortName evidence="4">Nucleotide PPase</shortName>
    </alternativeName>
</protein>
<name>A0A6N6JDZ3_9RHOB</name>
<reference evidence="5 6" key="1">
    <citation type="submission" date="2019-12" db="EMBL/GenBank/DDBJ databases">
        <title>Litoreibacter badius sp. nov., a novel bacteriochlorophyll a-containing bacterium in the genus Litoreibacter.</title>
        <authorList>
            <person name="Kanamuro M."/>
            <person name="Takabe Y."/>
            <person name="Mori K."/>
            <person name="Takaichi S."/>
            <person name="Hanada S."/>
        </authorList>
    </citation>
    <scope>NUCLEOTIDE SEQUENCE [LARGE SCALE GENOMIC DNA]</scope>
    <source>
        <strain evidence="5 6">K6</strain>
    </source>
</reference>
<comment type="function">
    <text evidence="4">Nucleoside triphosphate pyrophosphatase. May have a dual role in cell division arrest and in preventing the incorporation of modified nucleotides into cellular nucleic acids.</text>
</comment>
<dbReference type="InterPro" id="IPR029001">
    <property type="entry name" value="ITPase-like_fam"/>
</dbReference>
<accession>A0A6N6JDZ3</accession>
<comment type="subcellular location">
    <subcellularLocation>
        <location evidence="4">Cytoplasm</location>
    </subcellularLocation>
</comment>
<dbReference type="PANTHER" id="PTHR43213">
    <property type="entry name" value="BIFUNCTIONAL DTTP/UTP PYROPHOSPHATASE/METHYLTRANSFERASE PROTEIN-RELATED"/>
    <property type="match status" value="1"/>
</dbReference>
<dbReference type="GO" id="GO:0009117">
    <property type="term" value="P:nucleotide metabolic process"/>
    <property type="evidence" value="ECO:0007669"/>
    <property type="project" value="UniProtKB-KW"/>
</dbReference>
<dbReference type="Proteomes" id="UP000436822">
    <property type="component" value="Unassembled WGS sequence"/>
</dbReference>
<keyword evidence="3 4" id="KW-0546">Nucleotide metabolism</keyword>
<dbReference type="PANTHER" id="PTHR43213:SF5">
    <property type="entry name" value="BIFUNCTIONAL DTTP_UTP PYROPHOSPHATASE_METHYLTRANSFERASE PROTEIN-RELATED"/>
    <property type="match status" value="1"/>
</dbReference>
<evidence type="ECO:0000256" key="3">
    <source>
        <dbReference type="ARBA" id="ARBA00023080"/>
    </source>
</evidence>
<keyword evidence="2 4" id="KW-0378">Hydrolase</keyword>
<keyword evidence="4" id="KW-0963">Cytoplasm</keyword>
<dbReference type="EMBL" id="BLJE01000002">
    <property type="protein sequence ID" value="GFE64551.1"/>
    <property type="molecule type" value="Genomic_DNA"/>
</dbReference>
<dbReference type="Pfam" id="PF02545">
    <property type="entry name" value="Maf"/>
    <property type="match status" value="1"/>
</dbReference>
<evidence type="ECO:0000313" key="6">
    <source>
        <dbReference type="Proteomes" id="UP000436822"/>
    </source>
</evidence>
<dbReference type="Gene3D" id="3.90.950.10">
    <property type="match status" value="1"/>
</dbReference>
<comment type="catalytic activity">
    <reaction evidence="4">
        <text>a 2'-deoxyribonucleoside 5'-triphosphate + H2O = a 2'-deoxyribonucleoside 5'-phosphate + diphosphate + H(+)</text>
        <dbReference type="Rhea" id="RHEA:44644"/>
        <dbReference type="ChEBI" id="CHEBI:15377"/>
        <dbReference type="ChEBI" id="CHEBI:15378"/>
        <dbReference type="ChEBI" id="CHEBI:33019"/>
        <dbReference type="ChEBI" id="CHEBI:61560"/>
        <dbReference type="ChEBI" id="CHEBI:65317"/>
        <dbReference type="EC" id="3.6.1.9"/>
    </reaction>
</comment>
<dbReference type="SUPFAM" id="SSF52972">
    <property type="entry name" value="ITPase-like"/>
    <property type="match status" value="1"/>
</dbReference>
<keyword evidence="6" id="KW-1185">Reference proteome</keyword>
<evidence type="ECO:0000313" key="5">
    <source>
        <dbReference type="EMBL" id="GFE64551.1"/>
    </source>
</evidence>
<evidence type="ECO:0000256" key="4">
    <source>
        <dbReference type="HAMAP-Rule" id="MF_00528"/>
    </source>
</evidence>
<dbReference type="PIRSF" id="PIRSF006305">
    <property type="entry name" value="Maf"/>
    <property type="match status" value="1"/>
</dbReference>
<evidence type="ECO:0000256" key="1">
    <source>
        <dbReference type="ARBA" id="ARBA00001968"/>
    </source>
</evidence>
<dbReference type="InterPro" id="IPR003697">
    <property type="entry name" value="Maf-like"/>
</dbReference>
<comment type="caution">
    <text evidence="5">The sequence shown here is derived from an EMBL/GenBank/DDBJ whole genome shotgun (WGS) entry which is preliminary data.</text>
</comment>
<evidence type="ECO:0000256" key="2">
    <source>
        <dbReference type="ARBA" id="ARBA00022801"/>
    </source>
</evidence>
<dbReference type="GO" id="GO:0005737">
    <property type="term" value="C:cytoplasm"/>
    <property type="evidence" value="ECO:0007669"/>
    <property type="project" value="UniProtKB-SubCell"/>
</dbReference>
<feature type="active site" description="Proton acceptor" evidence="4">
    <location>
        <position position="39"/>
    </location>
</feature>
<comment type="cofactor">
    <cofactor evidence="1 4">
        <name>a divalent metal cation</name>
        <dbReference type="ChEBI" id="CHEBI:60240"/>
    </cofactor>
</comment>
<gene>
    <name evidence="5" type="ORF">KIN_16250</name>
</gene>
<dbReference type="HAMAP" id="MF_00528">
    <property type="entry name" value="Maf"/>
    <property type="match status" value="1"/>
</dbReference>